<evidence type="ECO:0000256" key="2">
    <source>
        <dbReference type="ARBA" id="ARBA00022529"/>
    </source>
</evidence>
<dbReference type="RefSeq" id="WP_095501825.1">
    <property type="nucleotide sequence ID" value="NZ_WJXO01000001.1"/>
</dbReference>
<gene>
    <name evidence="8" type="ORF">GJU80_01405</name>
</gene>
<dbReference type="InterPro" id="IPR023347">
    <property type="entry name" value="Lysozyme_dom_sf"/>
</dbReference>
<dbReference type="GO" id="GO:0031640">
    <property type="term" value="P:killing of cells of another organism"/>
    <property type="evidence" value="ECO:0007669"/>
    <property type="project" value="UniProtKB-KW"/>
</dbReference>
<dbReference type="InterPro" id="IPR051018">
    <property type="entry name" value="Bacteriophage_GH24"/>
</dbReference>
<dbReference type="GO" id="GO:0003796">
    <property type="term" value="F:lysozyme activity"/>
    <property type="evidence" value="ECO:0007669"/>
    <property type="project" value="UniProtKB-EC"/>
</dbReference>
<dbReference type="Proteomes" id="UP000486297">
    <property type="component" value="Unassembled WGS sequence"/>
</dbReference>
<comment type="similarity">
    <text evidence="7">Belongs to the glycosyl hydrolase 24 family.</text>
</comment>
<keyword evidence="6 7" id="KW-0326">Glycosidase</keyword>
<evidence type="ECO:0000256" key="3">
    <source>
        <dbReference type="ARBA" id="ARBA00022638"/>
    </source>
</evidence>
<dbReference type="Pfam" id="PF00959">
    <property type="entry name" value="Phage_lysozyme"/>
    <property type="match status" value="1"/>
</dbReference>
<sequence>MQTNPNQHKHIDDAGYQFIAKWEGKRNAAYLDSVRIPTIGIGFIRYTIGARAGRRVKLGDVLLDSEIQAEFTNQIKTYEDGVKAVVTVPLTQSQFNACVSLCYNIGVAAFARSTVVRRLNERKYQAACAAFALWNKAGGRVIKGLSNRRAAEQKEFFRHG</sequence>
<dbReference type="CDD" id="cd00737">
    <property type="entry name" value="lyz_endolysin_autolysin"/>
    <property type="match status" value="1"/>
</dbReference>
<proteinExistence type="inferred from homology"/>
<accession>A0A7X2GWH7</accession>
<keyword evidence="9" id="KW-1185">Reference proteome</keyword>
<dbReference type="GO" id="GO:0016998">
    <property type="term" value="P:cell wall macromolecule catabolic process"/>
    <property type="evidence" value="ECO:0007669"/>
    <property type="project" value="InterPro"/>
</dbReference>
<comment type="catalytic activity">
    <reaction evidence="1 7">
        <text>Hydrolysis of (1-&gt;4)-beta-linkages between N-acetylmuramic acid and N-acetyl-D-glucosamine residues in a peptidoglycan and between N-acetyl-D-glucosamine residues in chitodextrins.</text>
        <dbReference type="EC" id="3.2.1.17"/>
    </reaction>
</comment>
<dbReference type="EMBL" id="WJXO01000001">
    <property type="protein sequence ID" value="MRN37195.1"/>
    <property type="molecule type" value="Genomic_DNA"/>
</dbReference>
<evidence type="ECO:0000256" key="5">
    <source>
        <dbReference type="ARBA" id="ARBA00023200"/>
    </source>
</evidence>
<dbReference type="Gene3D" id="1.10.530.40">
    <property type="match status" value="1"/>
</dbReference>
<evidence type="ECO:0000313" key="8">
    <source>
        <dbReference type="EMBL" id="MRN37195.1"/>
    </source>
</evidence>
<dbReference type="PANTHER" id="PTHR38107:SF3">
    <property type="entry name" value="LYSOZYME RRRD-RELATED"/>
    <property type="match status" value="1"/>
</dbReference>
<evidence type="ECO:0000256" key="7">
    <source>
        <dbReference type="RuleBase" id="RU003788"/>
    </source>
</evidence>
<keyword evidence="3 7" id="KW-0081">Bacteriolytic enzyme</keyword>
<keyword evidence="2 7" id="KW-0929">Antimicrobial</keyword>
<keyword evidence="5" id="KW-1035">Host cytoplasm</keyword>
<dbReference type="InterPro" id="IPR033907">
    <property type="entry name" value="Endolysin_autolysin"/>
</dbReference>
<dbReference type="GO" id="GO:0009253">
    <property type="term" value="P:peptidoglycan catabolic process"/>
    <property type="evidence" value="ECO:0007669"/>
    <property type="project" value="InterPro"/>
</dbReference>
<protein>
    <recommendedName>
        <fullName evidence="7">Lysozyme</fullName>
        <ecNumber evidence="7">3.2.1.17</ecNumber>
    </recommendedName>
</protein>
<dbReference type="InterPro" id="IPR034690">
    <property type="entry name" value="Endolysin_T4_type"/>
</dbReference>
<dbReference type="InterPro" id="IPR023346">
    <property type="entry name" value="Lysozyme-like_dom_sf"/>
</dbReference>
<evidence type="ECO:0000256" key="6">
    <source>
        <dbReference type="ARBA" id="ARBA00023295"/>
    </source>
</evidence>
<dbReference type="AlphaFoldDB" id="A0A7X2GWH7"/>
<dbReference type="PANTHER" id="PTHR38107">
    <property type="match status" value="1"/>
</dbReference>
<evidence type="ECO:0000313" key="9">
    <source>
        <dbReference type="Proteomes" id="UP000486297"/>
    </source>
</evidence>
<dbReference type="InterPro" id="IPR002196">
    <property type="entry name" value="Glyco_hydro_24"/>
</dbReference>
<organism evidence="8 9">
    <name type="scientific">Neisseria brasiliensis</name>
    <dbReference type="NCBI Taxonomy" id="2666100"/>
    <lineage>
        <taxon>Bacteria</taxon>
        <taxon>Pseudomonadati</taxon>
        <taxon>Pseudomonadota</taxon>
        <taxon>Betaproteobacteria</taxon>
        <taxon>Neisseriales</taxon>
        <taxon>Neisseriaceae</taxon>
        <taxon>Neisseria</taxon>
    </lineage>
</organism>
<name>A0A7X2GWH7_9NEIS</name>
<dbReference type="GO" id="GO:0042742">
    <property type="term" value="P:defense response to bacterium"/>
    <property type="evidence" value="ECO:0007669"/>
    <property type="project" value="UniProtKB-KW"/>
</dbReference>
<keyword evidence="4 7" id="KW-0378">Hydrolase</keyword>
<evidence type="ECO:0000256" key="1">
    <source>
        <dbReference type="ARBA" id="ARBA00000632"/>
    </source>
</evidence>
<dbReference type="SUPFAM" id="SSF53955">
    <property type="entry name" value="Lysozyme-like"/>
    <property type="match status" value="1"/>
</dbReference>
<evidence type="ECO:0000256" key="4">
    <source>
        <dbReference type="ARBA" id="ARBA00022801"/>
    </source>
</evidence>
<comment type="caution">
    <text evidence="8">The sequence shown here is derived from an EMBL/GenBank/DDBJ whole genome shotgun (WGS) entry which is preliminary data.</text>
</comment>
<reference evidence="8" key="1">
    <citation type="journal article" name="Emerg. Infect. Dis.">
        <title>Two cases of a newly characterized neisseria species.</title>
        <authorList>
            <person name="Mustapha M."/>
            <person name="Lemos A.P.S."/>
            <person name="Harrison L.H."/>
            <person name="Vantyne D."/>
            <person name="Sacchi C.T."/>
        </authorList>
    </citation>
    <scope>NUCLEOTIDE SEQUENCE</scope>
    <source>
        <strain evidence="8">N.95.16</strain>
    </source>
</reference>
<dbReference type="HAMAP" id="MF_04110">
    <property type="entry name" value="ENDOLYSIN_T4"/>
    <property type="match status" value="1"/>
</dbReference>
<dbReference type="EC" id="3.2.1.17" evidence="7"/>